<proteinExistence type="predicted"/>
<protein>
    <submittedName>
        <fullName evidence="1">Uncharacterized protein</fullName>
    </submittedName>
</protein>
<comment type="caution">
    <text evidence="1">The sequence shown here is derived from an EMBL/GenBank/DDBJ whole genome shotgun (WGS) entry which is preliminary data.</text>
</comment>
<reference evidence="1 2" key="1">
    <citation type="journal article" date="2016" name="Environ. Microbiol.">
        <title>New Methyloceanibacter diversity from North Sea sediments includes methanotroph containing solely the soluble methane monooxygenase.</title>
        <authorList>
            <person name="Vekeman B."/>
            <person name="Kerckhof F.M."/>
            <person name="Cremers G."/>
            <person name="de Vos P."/>
            <person name="Vandamme P."/>
            <person name="Boon N."/>
            <person name="Op den Camp H.J."/>
            <person name="Heylen K."/>
        </authorList>
    </citation>
    <scope>NUCLEOTIDE SEQUENCE [LARGE SCALE GENOMIC DNA]</scope>
    <source>
        <strain evidence="1 2">R-67177</strain>
    </source>
</reference>
<organism evidence="1 2">
    <name type="scientific">Methyloceanibacter marginalis</name>
    <dbReference type="NCBI Taxonomy" id="1774971"/>
    <lineage>
        <taxon>Bacteria</taxon>
        <taxon>Pseudomonadati</taxon>
        <taxon>Pseudomonadota</taxon>
        <taxon>Alphaproteobacteria</taxon>
        <taxon>Hyphomicrobiales</taxon>
        <taxon>Hyphomicrobiaceae</taxon>
        <taxon>Methyloceanibacter</taxon>
    </lineage>
</organism>
<dbReference type="AlphaFoldDB" id="A0A1E3WC42"/>
<name>A0A1E3WC42_9HYPH</name>
<evidence type="ECO:0000313" key="2">
    <source>
        <dbReference type="Proteomes" id="UP000095042"/>
    </source>
</evidence>
<dbReference type="EMBL" id="LPWD01000120">
    <property type="protein sequence ID" value="ODS03361.1"/>
    <property type="molecule type" value="Genomic_DNA"/>
</dbReference>
<sequence>MDPERPYFDPLAVEEAVRRHARLIGFRDVSFTWAMGPRQANGELEGVDFESPEASRWPLTMQAMQDQAVAELQRDAAVWQAYQEAQRAAEERIAQALHLELFRLTLFNLLSGEAGQQGHNVASLVSSALRDVIAGASVQSEALEDLNDAYLPFADAFMAGLGSFWIVGERFVCLPLPRLALENGALVSDGSPAAVWPNGELTPMGTKALFPFYNRWNGSVRRAEG</sequence>
<accession>A0A1E3WC42</accession>
<evidence type="ECO:0000313" key="1">
    <source>
        <dbReference type="EMBL" id="ODS03361.1"/>
    </source>
</evidence>
<gene>
    <name evidence="1" type="ORF">AUC71_10020</name>
</gene>
<dbReference type="Proteomes" id="UP000095042">
    <property type="component" value="Unassembled WGS sequence"/>
</dbReference>
<keyword evidence="2" id="KW-1185">Reference proteome</keyword>